<dbReference type="InterPro" id="IPR002656">
    <property type="entry name" value="Acyl_transf_3_dom"/>
</dbReference>
<feature type="transmembrane region" description="Helical" evidence="1">
    <location>
        <begin position="157"/>
        <end position="175"/>
    </location>
</feature>
<evidence type="ECO:0000259" key="2">
    <source>
        <dbReference type="Pfam" id="PF01757"/>
    </source>
</evidence>
<sequence>MGKIVSLQILRGVAATLVAGFHLFAAAEAEGADPGLFWLFSGGEIGVDVFFVISGFIIFHISRNRPGMTRSAFLQSRFWRILPPYWAILSLYILAALGLAMLLGDRGKLPDGSSLLISYLLLPHPDQVIVIAWTLSLELLFYALFAATFFGGGARRLIAAMVLWAAAAQAFAFLVEDKPVWLLIPLQTAVLEFLFGILIAIGHGALNGRRPPWRLPAFVAGAAGVLLGSATGGLHVEGLGREIASGVFAALLVYGALGFSLRDMPLLETWGESSYILYLLHILWFSVVGKAVEVLAGVNVYASQAWMLALLVSVVAASCAGVVWIERPYQRWYRRRIARPALARAA</sequence>
<keyword evidence="1" id="KW-0812">Transmembrane</keyword>
<dbReference type="GO" id="GO:0000271">
    <property type="term" value="P:polysaccharide biosynthetic process"/>
    <property type="evidence" value="ECO:0007669"/>
    <property type="project" value="TreeGrafter"/>
</dbReference>
<feature type="domain" description="Acyltransferase 3" evidence="2">
    <location>
        <begin position="5"/>
        <end position="319"/>
    </location>
</feature>
<gene>
    <name evidence="3" type="ORF">SAMN05216200_10916</name>
</gene>
<feature type="transmembrane region" description="Helical" evidence="1">
    <location>
        <begin position="82"/>
        <end position="103"/>
    </location>
</feature>
<evidence type="ECO:0000256" key="1">
    <source>
        <dbReference type="SAM" id="Phobius"/>
    </source>
</evidence>
<dbReference type="Pfam" id="PF01757">
    <property type="entry name" value="Acyl_transf_3"/>
    <property type="match status" value="1"/>
</dbReference>
<feature type="transmembrane region" description="Helical" evidence="1">
    <location>
        <begin position="243"/>
        <end position="261"/>
    </location>
</feature>
<feature type="transmembrane region" description="Helical" evidence="1">
    <location>
        <begin position="181"/>
        <end position="201"/>
    </location>
</feature>
<feature type="transmembrane region" description="Helical" evidence="1">
    <location>
        <begin position="273"/>
        <end position="292"/>
    </location>
</feature>
<proteinExistence type="predicted"/>
<dbReference type="STRING" id="1189325.SAMN04488119_109106"/>
<keyword evidence="1" id="KW-1133">Transmembrane helix</keyword>
<protein>
    <submittedName>
        <fullName evidence="3">Peptidoglycan/LPS O-acetylase OafA/YrhL, contains acyltransferase and SGNH-hydrolase domains</fullName>
    </submittedName>
</protein>
<dbReference type="GO" id="GO:0016020">
    <property type="term" value="C:membrane"/>
    <property type="evidence" value="ECO:0007669"/>
    <property type="project" value="TreeGrafter"/>
</dbReference>
<dbReference type="InterPro" id="IPR050879">
    <property type="entry name" value="Acyltransferase_3"/>
</dbReference>
<keyword evidence="1" id="KW-0472">Membrane</keyword>
<name>A0A1M7TRF7_9RHOB</name>
<dbReference type="PANTHER" id="PTHR23028:SF131">
    <property type="entry name" value="BLR2367 PROTEIN"/>
    <property type="match status" value="1"/>
</dbReference>
<dbReference type="AlphaFoldDB" id="A0A1M7TRF7"/>
<keyword evidence="3" id="KW-0012">Acyltransferase</keyword>
<feature type="transmembrane region" description="Helical" evidence="1">
    <location>
        <begin position="304"/>
        <end position="325"/>
    </location>
</feature>
<feature type="transmembrane region" description="Helical" evidence="1">
    <location>
        <begin position="128"/>
        <end position="150"/>
    </location>
</feature>
<accession>A0A1M7TRF7</accession>
<dbReference type="GO" id="GO:0016787">
    <property type="term" value="F:hydrolase activity"/>
    <property type="evidence" value="ECO:0007669"/>
    <property type="project" value="UniProtKB-KW"/>
</dbReference>
<dbReference type="EMBL" id="FRDL01000009">
    <property type="protein sequence ID" value="SHN73302.1"/>
    <property type="molecule type" value="Genomic_DNA"/>
</dbReference>
<dbReference type="PANTHER" id="PTHR23028">
    <property type="entry name" value="ACETYLTRANSFERASE"/>
    <property type="match status" value="1"/>
</dbReference>
<keyword evidence="3" id="KW-0378">Hydrolase</keyword>
<evidence type="ECO:0000313" key="3">
    <source>
        <dbReference type="EMBL" id="SHN73302.1"/>
    </source>
</evidence>
<dbReference type="OrthoDB" id="9796461at2"/>
<keyword evidence="4" id="KW-1185">Reference proteome</keyword>
<dbReference type="Proteomes" id="UP000184066">
    <property type="component" value="Unassembled WGS sequence"/>
</dbReference>
<keyword evidence="3" id="KW-0808">Transferase</keyword>
<feature type="transmembrane region" description="Helical" evidence="1">
    <location>
        <begin position="213"/>
        <end position="231"/>
    </location>
</feature>
<feature type="transmembrane region" description="Helical" evidence="1">
    <location>
        <begin position="39"/>
        <end position="61"/>
    </location>
</feature>
<dbReference type="RefSeq" id="WP_072747975.1">
    <property type="nucleotide sequence ID" value="NZ_FOHL01000009.1"/>
</dbReference>
<evidence type="ECO:0000313" key="4">
    <source>
        <dbReference type="Proteomes" id="UP000184066"/>
    </source>
</evidence>
<organism evidence="3 4">
    <name type="scientific">Oceanicella actignis</name>
    <dbReference type="NCBI Taxonomy" id="1189325"/>
    <lineage>
        <taxon>Bacteria</taxon>
        <taxon>Pseudomonadati</taxon>
        <taxon>Pseudomonadota</taxon>
        <taxon>Alphaproteobacteria</taxon>
        <taxon>Rhodobacterales</taxon>
        <taxon>Paracoccaceae</taxon>
        <taxon>Oceanicella</taxon>
    </lineage>
</organism>
<reference evidence="3 4" key="1">
    <citation type="submission" date="2016-12" db="EMBL/GenBank/DDBJ databases">
        <authorList>
            <person name="Song W.-J."/>
            <person name="Kurnit D.M."/>
        </authorList>
    </citation>
    <scope>NUCLEOTIDE SEQUENCE [LARGE SCALE GENOMIC DNA]</scope>
    <source>
        <strain evidence="3 4">CGMCC 1.10808</strain>
    </source>
</reference>
<dbReference type="GO" id="GO:0016747">
    <property type="term" value="F:acyltransferase activity, transferring groups other than amino-acyl groups"/>
    <property type="evidence" value="ECO:0007669"/>
    <property type="project" value="InterPro"/>
</dbReference>